<evidence type="ECO:0000313" key="1">
    <source>
        <dbReference type="EMBL" id="SVD01899.1"/>
    </source>
</evidence>
<sequence length="28" mass="2982">MNPYDLNPALTRRKLLNLGARGLGSLGA</sequence>
<organism evidence="1">
    <name type="scientific">marine metagenome</name>
    <dbReference type="NCBI Taxonomy" id="408172"/>
    <lineage>
        <taxon>unclassified sequences</taxon>
        <taxon>metagenomes</taxon>
        <taxon>ecological metagenomes</taxon>
    </lineage>
</organism>
<name>A0A382RW35_9ZZZZ</name>
<accession>A0A382RW35</accession>
<gene>
    <name evidence="1" type="ORF">METZ01_LOCUS354753</name>
</gene>
<feature type="non-terminal residue" evidence="1">
    <location>
        <position position="28"/>
    </location>
</feature>
<proteinExistence type="predicted"/>
<dbReference type="AlphaFoldDB" id="A0A382RW35"/>
<protein>
    <submittedName>
        <fullName evidence="1">Uncharacterized protein</fullName>
    </submittedName>
</protein>
<reference evidence="1" key="1">
    <citation type="submission" date="2018-05" db="EMBL/GenBank/DDBJ databases">
        <authorList>
            <person name="Lanie J.A."/>
            <person name="Ng W.-L."/>
            <person name="Kazmierczak K.M."/>
            <person name="Andrzejewski T.M."/>
            <person name="Davidsen T.M."/>
            <person name="Wayne K.J."/>
            <person name="Tettelin H."/>
            <person name="Glass J.I."/>
            <person name="Rusch D."/>
            <person name="Podicherti R."/>
            <person name="Tsui H.-C.T."/>
            <person name="Winkler M.E."/>
        </authorList>
    </citation>
    <scope>NUCLEOTIDE SEQUENCE</scope>
</reference>
<dbReference type="EMBL" id="UINC01124625">
    <property type="protein sequence ID" value="SVD01899.1"/>
    <property type="molecule type" value="Genomic_DNA"/>
</dbReference>